<dbReference type="GO" id="GO:0005524">
    <property type="term" value="F:ATP binding"/>
    <property type="evidence" value="ECO:0007669"/>
    <property type="project" value="UniProtKB-KW"/>
</dbReference>
<feature type="domain" description="UvrD-like helicase C-terminal" evidence="6">
    <location>
        <begin position="291"/>
        <end position="349"/>
    </location>
</feature>
<dbReference type="PANTHER" id="PTHR11070">
    <property type="entry name" value="UVRD / RECB / PCRA DNA HELICASE FAMILY MEMBER"/>
    <property type="match status" value="1"/>
</dbReference>
<dbReference type="PANTHER" id="PTHR11070:SF2">
    <property type="entry name" value="ATP-DEPENDENT DNA HELICASE SRS2"/>
    <property type="match status" value="1"/>
</dbReference>
<reference evidence="7" key="1">
    <citation type="submission" date="2021-08" db="EMBL/GenBank/DDBJ databases">
        <title>Prevotella lacticifex sp. nov., isolated from rumen of cow.</title>
        <authorList>
            <person name="Shinkai T."/>
            <person name="Ikeyama N."/>
            <person name="Kumagai M."/>
            <person name="Ohmori H."/>
            <person name="Sakamoto M."/>
            <person name="Ohkuma M."/>
            <person name="Mitsumori M."/>
        </authorList>
    </citation>
    <scope>NUCLEOTIDE SEQUENCE</scope>
    <source>
        <strain evidence="7">DSM 11371</strain>
    </source>
</reference>
<protein>
    <recommendedName>
        <fullName evidence="5">DNA 3'-5' helicase II</fullName>
    </recommendedName>
</protein>
<dbReference type="GO" id="GO:0043138">
    <property type="term" value="F:3'-5' DNA helicase activity"/>
    <property type="evidence" value="ECO:0007669"/>
    <property type="project" value="TreeGrafter"/>
</dbReference>
<evidence type="ECO:0000313" key="7">
    <source>
        <dbReference type="EMBL" id="GJG26883.1"/>
    </source>
</evidence>
<keyword evidence="4" id="KW-0067">ATP-binding</keyword>
<dbReference type="GO" id="GO:0003677">
    <property type="term" value="F:DNA binding"/>
    <property type="evidence" value="ECO:0007669"/>
    <property type="project" value="InterPro"/>
</dbReference>
<dbReference type="InterPro" id="IPR000212">
    <property type="entry name" value="DNA_helicase_UvrD/REP"/>
</dbReference>
<keyword evidence="2" id="KW-0378">Hydrolase</keyword>
<dbReference type="SUPFAM" id="SSF52540">
    <property type="entry name" value="P-loop containing nucleoside triphosphate hydrolases"/>
    <property type="match status" value="1"/>
</dbReference>
<dbReference type="Pfam" id="PF13361">
    <property type="entry name" value="UvrD_C"/>
    <property type="match status" value="1"/>
</dbReference>
<dbReference type="InterPro" id="IPR014017">
    <property type="entry name" value="DNA_helicase_UvrD-like_C"/>
</dbReference>
<evidence type="ECO:0000256" key="4">
    <source>
        <dbReference type="ARBA" id="ARBA00022840"/>
    </source>
</evidence>
<dbReference type="Gene3D" id="3.40.50.300">
    <property type="entry name" value="P-loop containing nucleotide triphosphate hydrolases"/>
    <property type="match status" value="3"/>
</dbReference>
<comment type="caution">
    <text evidence="7">The sequence shown here is derived from an EMBL/GenBank/DDBJ whole genome shotgun (WGS) entry which is preliminary data.</text>
</comment>
<accession>A0AA37HVP9</accession>
<dbReference type="Pfam" id="PF13245">
    <property type="entry name" value="AAA_19"/>
    <property type="match status" value="1"/>
</dbReference>
<dbReference type="EMBL" id="BPTR01000001">
    <property type="protein sequence ID" value="GJG26883.1"/>
    <property type="molecule type" value="Genomic_DNA"/>
</dbReference>
<evidence type="ECO:0000256" key="3">
    <source>
        <dbReference type="ARBA" id="ARBA00022806"/>
    </source>
</evidence>
<evidence type="ECO:0000256" key="5">
    <source>
        <dbReference type="ARBA" id="ARBA00034923"/>
    </source>
</evidence>
<evidence type="ECO:0000256" key="1">
    <source>
        <dbReference type="ARBA" id="ARBA00022741"/>
    </source>
</evidence>
<organism evidence="7 8">
    <name type="scientific">Segatella bryantii</name>
    <name type="common">Prevotella bryantii</name>
    <dbReference type="NCBI Taxonomy" id="77095"/>
    <lineage>
        <taxon>Bacteria</taxon>
        <taxon>Pseudomonadati</taxon>
        <taxon>Bacteroidota</taxon>
        <taxon>Bacteroidia</taxon>
        <taxon>Bacteroidales</taxon>
        <taxon>Prevotellaceae</taxon>
        <taxon>Segatella</taxon>
    </lineage>
</organism>
<sequence length="388" mass="43227">MAWLVPENMLDDQQRQFVENVDIDRQNVWIKGFPGSGKSVLLAYTMKKIKRRDPNAKVAVVVFTHSLIAMFKAAFAEMGIAANIMTYYDFMRGGSSYDYVLSDEIQDMTGRVLASMNSRAKHVIVAGDENQSIYDSDPKFREPTVTPTQITALLNSRDFELGIIHRLSSSIIAAVQKFLPNMNIFTAKRNMNKRTTQIRLCTATSMSDEVKYVMREAQKAVGVGDTAAILIPSHGSIISFVQTALSVLGKPRWNAQLNNYGKVNYNALNQYLASQDVKMQYVGNGYGSFTETSGKICLMTYHSSKGLDFDNVFLPGLNQSLYINSSEILSRTLFMVAMTRSRKNLYLTHSGTRSAYLSNFAGECIEINIHDALNGQTINAGTNNIFGI</sequence>
<dbReference type="GO" id="GO:0033202">
    <property type="term" value="C:DNA helicase complex"/>
    <property type="evidence" value="ECO:0007669"/>
    <property type="project" value="TreeGrafter"/>
</dbReference>
<proteinExistence type="predicted"/>
<evidence type="ECO:0000256" key="2">
    <source>
        <dbReference type="ARBA" id="ARBA00022801"/>
    </source>
</evidence>
<dbReference type="GO" id="GO:0000725">
    <property type="term" value="P:recombinational repair"/>
    <property type="evidence" value="ECO:0007669"/>
    <property type="project" value="TreeGrafter"/>
</dbReference>
<dbReference type="AlphaFoldDB" id="A0AA37HVP9"/>
<name>A0AA37HVP9_SEGBR</name>
<dbReference type="GO" id="GO:0016787">
    <property type="term" value="F:hydrolase activity"/>
    <property type="evidence" value="ECO:0007669"/>
    <property type="project" value="UniProtKB-KW"/>
</dbReference>
<evidence type="ECO:0000259" key="6">
    <source>
        <dbReference type="Pfam" id="PF13361"/>
    </source>
</evidence>
<keyword evidence="3 7" id="KW-0347">Helicase</keyword>
<dbReference type="GO" id="GO:0005829">
    <property type="term" value="C:cytosol"/>
    <property type="evidence" value="ECO:0007669"/>
    <property type="project" value="TreeGrafter"/>
</dbReference>
<dbReference type="RefSeq" id="WP_039870519.1">
    <property type="nucleotide sequence ID" value="NZ_BPTR01000001.1"/>
</dbReference>
<keyword evidence="1" id="KW-0547">Nucleotide-binding</keyword>
<evidence type="ECO:0000313" key="8">
    <source>
        <dbReference type="Proteomes" id="UP000887043"/>
    </source>
</evidence>
<dbReference type="InterPro" id="IPR027417">
    <property type="entry name" value="P-loop_NTPase"/>
</dbReference>
<dbReference type="Proteomes" id="UP000887043">
    <property type="component" value="Unassembled WGS sequence"/>
</dbReference>
<gene>
    <name evidence="7" type="ORF">PRRU23_05830</name>
</gene>